<proteinExistence type="predicted"/>
<evidence type="ECO:0000313" key="2">
    <source>
        <dbReference type="Proteomes" id="UP001169242"/>
    </source>
</evidence>
<protein>
    <submittedName>
        <fullName evidence="1">Uncharacterized protein</fullName>
    </submittedName>
</protein>
<gene>
    <name evidence="1" type="ORF">PBV87_13225</name>
</gene>
<accession>A0AA42DPL8</accession>
<reference evidence="1" key="1">
    <citation type="journal article" date="2023" name="Int. J. Syst. Evol. Microbiol.">
        <title>&lt;i&gt;Holtiella tumoricola&lt;/i&gt; gen. nov. sp. nov., isolated from a human clinical sample.</title>
        <authorList>
            <person name="Allen-Vercoe E."/>
            <person name="Daigneault M.C."/>
            <person name="Vancuren S.J."/>
            <person name="Cochrane K."/>
            <person name="O'Neal L.L."/>
            <person name="Sankaranarayanan K."/>
            <person name="Lawson P.A."/>
        </authorList>
    </citation>
    <scope>NUCLEOTIDE SEQUENCE</scope>
    <source>
        <strain evidence="1">CC70A</strain>
    </source>
</reference>
<name>A0AA42DPL8_9FIRM</name>
<comment type="caution">
    <text evidence="1">The sequence shown here is derived from an EMBL/GenBank/DDBJ whole genome shotgun (WGS) entry which is preliminary data.</text>
</comment>
<dbReference type="AlphaFoldDB" id="A0AA42DPL8"/>
<dbReference type="EMBL" id="JAQIFT010000048">
    <property type="protein sequence ID" value="MDA3732448.1"/>
    <property type="molecule type" value="Genomic_DNA"/>
</dbReference>
<dbReference type="Proteomes" id="UP001169242">
    <property type="component" value="Unassembled WGS sequence"/>
</dbReference>
<sequence>MYEDMDLEYLFDVDEKSVVEDNILYEFERRNKKSKINVYLVESQNGRRIIEIVE</sequence>
<keyword evidence="2" id="KW-1185">Reference proteome</keyword>
<evidence type="ECO:0000313" key="1">
    <source>
        <dbReference type="EMBL" id="MDA3732448.1"/>
    </source>
</evidence>
<dbReference type="RefSeq" id="WP_271012593.1">
    <property type="nucleotide sequence ID" value="NZ_JAQIFT010000048.1"/>
</dbReference>
<organism evidence="1 2">
    <name type="scientific">Holtiella tumoricola</name>
    <dbReference type="NCBI Taxonomy" id="3018743"/>
    <lineage>
        <taxon>Bacteria</taxon>
        <taxon>Bacillati</taxon>
        <taxon>Bacillota</taxon>
        <taxon>Clostridia</taxon>
        <taxon>Lachnospirales</taxon>
        <taxon>Cellulosilyticaceae</taxon>
        <taxon>Holtiella</taxon>
    </lineage>
</organism>